<reference evidence="1 2" key="1">
    <citation type="submission" date="2010-12" db="EMBL/GenBank/DDBJ databases">
        <authorList>
            <person name="Muzny D."/>
            <person name="Qin X."/>
            <person name="Deng J."/>
            <person name="Jiang H."/>
            <person name="Liu Y."/>
            <person name="Qu J."/>
            <person name="Song X.-Z."/>
            <person name="Zhang L."/>
            <person name="Thornton R."/>
            <person name="Coyle M."/>
            <person name="Francisco L."/>
            <person name="Jackson L."/>
            <person name="Javaid M."/>
            <person name="Korchina V."/>
            <person name="Kovar C."/>
            <person name="Mata R."/>
            <person name="Mathew T."/>
            <person name="Ngo R."/>
            <person name="Nguyen L."/>
            <person name="Nguyen N."/>
            <person name="Okwuonu G."/>
            <person name="Ongeri F."/>
            <person name="Pham C."/>
            <person name="Simmons D."/>
            <person name="Wilczek-Boney K."/>
            <person name="Hale W."/>
            <person name="Jakkamsetti A."/>
            <person name="Pham P."/>
            <person name="Ruth R."/>
            <person name="San Lucas F."/>
            <person name="Warren J."/>
            <person name="Zhang J."/>
            <person name="Zhao Z."/>
            <person name="Zhou C."/>
            <person name="Zhu D."/>
            <person name="Lee S."/>
            <person name="Bess C."/>
            <person name="Blankenburg K."/>
            <person name="Forbes L."/>
            <person name="Fu Q."/>
            <person name="Gubbala S."/>
            <person name="Hirani K."/>
            <person name="Jayaseelan J.C."/>
            <person name="Lara F."/>
            <person name="Munidasa M."/>
            <person name="Palculict T."/>
            <person name="Patil S."/>
            <person name="Pu L.-L."/>
            <person name="Saada N."/>
            <person name="Tang L."/>
            <person name="Weissenberger G."/>
            <person name="Zhu Y."/>
            <person name="Hemphill L."/>
            <person name="Shang Y."/>
            <person name="Youmans B."/>
            <person name="Ayvaz T."/>
            <person name="Ross M."/>
            <person name="Santibanez J."/>
            <person name="Aqrawi P."/>
            <person name="Gross S."/>
            <person name="Joshi V."/>
            <person name="Fowler G."/>
            <person name="Nazareth L."/>
            <person name="Reid J."/>
            <person name="Worley K."/>
            <person name="Petrosino J."/>
            <person name="Highlander S."/>
            <person name="Gibbs R."/>
        </authorList>
    </citation>
    <scope>NUCLEOTIDE SEQUENCE [LARGE SCALE GENOMIC DNA]</scope>
    <source>
        <strain evidence="1 2">ATCC 23263</strain>
    </source>
</reference>
<protein>
    <submittedName>
        <fullName evidence="1">Uncharacterized protein</fullName>
    </submittedName>
</protein>
<dbReference type="STRING" id="887929.HMP0721_1143"/>
<comment type="caution">
    <text evidence="1">The sequence shown here is derived from an EMBL/GenBank/DDBJ whole genome shotgun (WGS) entry which is preliminary data.</text>
</comment>
<dbReference type="HOGENOM" id="CLU_3315486_0_0_9"/>
<dbReference type="AlphaFoldDB" id="E6MGL0"/>
<evidence type="ECO:0000313" key="2">
    <source>
        <dbReference type="Proteomes" id="UP000004754"/>
    </source>
</evidence>
<evidence type="ECO:0000313" key="1">
    <source>
        <dbReference type="EMBL" id="EFV01750.1"/>
    </source>
</evidence>
<keyword evidence="2" id="KW-1185">Reference proteome</keyword>
<dbReference type="EMBL" id="AEQN01000016">
    <property type="protein sequence ID" value="EFV01750.1"/>
    <property type="molecule type" value="Genomic_DNA"/>
</dbReference>
<name>E6MGL0_9FIRM</name>
<dbReference type="Proteomes" id="UP000004754">
    <property type="component" value="Unassembled WGS sequence"/>
</dbReference>
<accession>E6MGL0</accession>
<proteinExistence type="predicted"/>
<gene>
    <name evidence="1" type="ORF">HMP0721_1143</name>
</gene>
<sequence length="39" mass="4493">MGSKKVHILKSPELSGLFCVVWFGKFILEDLSLRKELPF</sequence>
<organism evidence="1 2">
    <name type="scientific">Pseudoramibacter alactolyticus ATCC 23263</name>
    <dbReference type="NCBI Taxonomy" id="887929"/>
    <lineage>
        <taxon>Bacteria</taxon>
        <taxon>Bacillati</taxon>
        <taxon>Bacillota</taxon>
        <taxon>Clostridia</taxon>
        <taxon>Eubacteriales</taxon>
        <taxon>Eubacteriaceae</taxon>
        <taxon>Pseudoramibacter</taxon>
    </lineage>
</organism>